<comment type="caution">
    <text evidence="2">The sequence shown here is derived from an EMBL/GenBank/DDBJ whole genome shotgun (WGS) entry which is preliminary data.</text>
</comment>
<protein>
    <submittedName>
        <fullName evidence="2">Uncharacterized protein</fullName>
    </submittedName>
</protein>
<dbReference type="Proteomes" id="UP001054945">
    <property type="component" value="Unassembled WGS sequence"/>
</dbReference>
<dbReference type="AlphaFoldDB" id="A0AAV4YDQ3"/>
<evidence type="ECO:0000313" key="2">
    <source>
        <dbReference type="EMBL" id="GIZ05123.1"/>
    </source>
</evidence>
<proteinExistence type="predicted"/>
<evidence type="ECO:0000313" key="3">
    <source>
        <dbReference type="Proteomes" id="UP001054945"/>
    </source>
</evidence>
<feature type="compositionally biased region" description="Polar residues" evidence="1">
    <location>
        <begin position="1"/>
        <end position="20"/>
    </location>
</feature>
<organism evidence="2 3">
    <name type="scientific">Caerostris extrusa</name>
    <name type="common">Bark spider</name>
    <name type="synonym">Caerostris bankana</name>
    <dbReference type="NCBI Taxonomy" id="172846"/>
    <lineage>
        <taxon>Eukaryota</taxon>
        <taxon>Metazoa</taxon>
        <taxon>Ecdysozoa</taxon>
        <taxon>Arthropoda</taxon>
        <taxon>Chelicerata</taxon>
        <taxon>Arachnida</taxon>
        <taxon>Araneae</taxon>
        <taxon>Araneomorphae</taxon>
        <taxon>Entelegynae</taxon>
        <taxon>Araneoidea</taxon>
        <taxon>Araneidae</taxon>
        <taxon>Caerostris</taxon>
    </lineage>
</organism>
<reference evidence="2 3" key="1">
    <citation type="submission" date="2021-06" db="EMBL/GenBank/DDBJ databases">
        <title>Caerostris extrusa draft genome.</title>
        <authorList>
            <person name="Kono N."/>
            <person name="Arakawa K."/>
        </authorList>
    </citation>
    <scope>NUCLEOTIDE SEQUENCE [LARGE SCALE GENOMIC DNA]</scope>
</reference>
<name>A0AAV4YDQ3_CAEEX</name>
<accession>A0AAV4YDQ3</accession>
<keyword evidence="3" id="KW-1185">Reference proteome</keyword>
<sequence>MNNTHPYPINSTSNGSLWFTQNQSSQSQTPSSFCQQINQQNQTSNVDHIQLKPIHEKYHTQYSETGFPKNRFPSSIKSIFNQFEIFNTNQYVSFSFTRELQYRTSQKIPKVSIYQIAIKIITVRSNGHERNMNNNRK</sequence>
<gene>
    <name evidence="2" type="ORF">CEXT_771771</name>
</gene>
<evidence type="ECO:0000256" key="1">
    <source>
        <dbReference type="SAM" id="MobiDB-lite"/>
    </source>
</evidence>
<feature type="region of interest" description="Disordered" evidence="1">
    <location>
        <begin position="1"/>
        <end position="30"/>
    </location>
</feature>
<feature type="compositionally biased region" description="Low complexity" evidence="1">
    <location>
        <begin position="21"/>
        <end position="30"/>
    </location>
</feature>
<dbReference type="EMBL" id="BPLR01019214">
    <property type="protein sequence ID" value="GIZ05123.1"/>
    <property type="molecule type" value="Genomic_DNA"/>
</dbReference>